<gene>
    <name evidence="2" type="ORF">ASEP1449_LOCUS3566</name>
    <name evidence="3" type="ORF">ASEP1449_LOCUS3567</name>
</gene>
<reference evidence="2" key="1">
    <citation type="submission" date="2021-01" db="EMBL/GenBank/DDBJ databases">
        <authorList>
            <person name="Corre E."/>
            <person name="Pelletier E."/>
            <person name="Niang G."/>
            <person name="Scheremetjew M."/>
            <person name="Finn R."/>
            <person name="Kale V."/>
            <person name="Holt S."/>
            <person name="Cochrane G."/>
            <person name="Meng A."/>
            <person name="Brown T."/>
            <person name="Cohen L."/>
        </authorList>
    </citation>
    <scope>NUCLEOTIDE SEQUENCE</scope>
    <source>
        <strain evidence="2">CCMP2084</strain>
    </source>
</reference>
<protein>
    <submittedName>
        <fullName evidence="2">Uncharacterized protein</fullName>
    </submittedName>
</protein>
<feature type="transmembrane region" description="Helical" evidence="1">
    <location>
        <begin position="77"/>
        <end position="98"/>
    </location>
</feature>
<dbReference type="EMBL" id="HBHQ01005340">
    <property type="protein sequence ID" value="CAD9811741.1"/>
    <property type="molecule type" value="Transcribed_RNA"/>
</dbReference>
<evidence type="ECO:0000313" key="2">
    <source>
        <dbReference type="EMBL" id="CAD9811741.1"/>
    </source>
</evidence>
<keyword evidence="1" id="KW-1133">Transmembrane helix</keyword>
<accession>A0A6T7FMM5</accession>
<dbReference type="AlphaFoldDB" id="A0A6T7FMM5"/>
<name>A0A6T7FMM5_9STRA</name>
<keyword evidence="1" id="KW-0812">Transmembrane</keyword>
<keyword evidence="1" id="KW-0472">Membrane</keyword>
<organism evidence="2">
    <name type="scientific">Attheya septentrionalis</name>
    <dbReference type="NCBI Taxonomy" id="420275"/>
    <lineage>
        <taxon>Eukaryota</taxon>
        <taxon>Sar</taxon>
        <taxon>Stramenopiles</taxon>
        <taxon>Ochrophyta</taxon>
        <taxon>Bacillariophyta</taxon>
        <taxon>Coscinodiscophyceae</taxon>
        <taxon>Chaetocerotophycidae</taxon>
        <taxon>Chaetocerotales</taxon>
        <taxon>Attheyaceae</taxon>
        <taxon>Attheya</taxon>
    </lineage>
</organism>
<proteinExistence type="predicted"/>
<sequence>MLFYPSTRTAQYQQQCVTKPLIPSAIGGVIFSGIDALQGSRLTARGVGSYMGIIYAYNVVQCPMEYIHGRQSLMHNVLSGFTLGYLGVSAGKVGVPFISPYVVMTSRNPALLGAAVYGGMAGCMAALGGKSM</sequence>
<evidence type="ECO:0000256" key="1">
    <source>
        <dbReference type="SAM" id="Phobius"/>
    </source>
</evidence>
<feature type="transmembrane region" description="Helical" evidence="1">
    <location>
        <begin position="110"/>
        <end position="129"/>
    </location>
</feature>
<dbReference type="EMBL" id="HBHQ01005341">
    <property type="protein sequence ID" value="CAD9811742.1"/>
    <property type="molecule type" value="Transcribed_RNA"/>
</dbReference>
<evidence type="ECO:0000313" key="3">
    <source>
        <dbReference type="EMBL" id="CAD9811742.1"/>
    </source>
</evidence>